<feature type="region of interest" description="Disordered" evidence="8">
    <location>
        <begin position="486"/>
        <end position="542"/>
    </location>
</feature>
<dbReference type="SMART" id="SM00355">
    <property type="entry name" value="ZnF_C2H2"/>
    <property type="match status" value="2"/>
</dbReference>
<gene>
    <name evidence="10" type="ORF">C0Q70_06350</name>
</gene>
<dbReference type="GO" id="GO:0008270">
    <property type="term" value="F:zinc ion binding"/>
    <property type="evidence" value="ECO:0007669"/>
    <property type="project" value="UniProtKB-KW"/>
</dbReference>
<dbReference type="EMBL" id="PZQS01000003">
    <property type="protein sequence ID" value="PVD35069.1"/>
    <property type="molecule type" value="Genomic_DNA"/>
</dbReference>
<feature type="compositionally biased region" description="Polar residues" evidence="8">
    <location>
        <begin position="198"/>
        <end position="211"/>
    </location>
</feature>
<evidence type="ECO:0000256" key="8">
    <source>
        <dbReference type="SAM" id="MobiDB-lite"/>
    </source>
</evidence>
<proteinExistence type="predicted"/>
<dbReference type="Gene3D" id="3.30.160.60">
    <property type="entry name" value="Classic Zinc Finger"/>
    <property type="match status" value="1"/>
</dbReference>
<feature type="region of interest" description="Disordered" evidence="8">
    <location>
        <begin position="420"/>
        <end position="447"/>
    </location>
</feature>
<evidence type="ECO:0000256" key="7">
    <source>
        <dbReference type="PROSITE-ProRule" id="PRU00042"/>
    </source>
</evidence>
<evidence type="ECO:0000256" key="4">
    <source>
        <dbReference type="ARBA" id="ARBA00022771"/>
    </source>
</evidence>
<evidence type="ECO:0000256" key="6">
    <source>
        <dbReference type="ARBA" id="ARBA00023242"/>
    </source>
</evidence>
<evidence type="ECO:0000256" key="3">
    <source>
        <dbReference type="ARBA" id="ARBA00022737"/>
    </source>
</evidence>
<reference evidence="10 11" key="1">
    <citation type="submission" date="2018-04" db="EMBL/GenBank/DDBJ databases">
        <title>The genome of golden apple snail Pomacea canaliculata provides insight into stress tolerance and invasive adaptation.</title>
        <authorList>
            <person name="Liu C."/>
            <person name="Liu B."/>
            <person name="Ren Y."/>
            <person name="Zhang Y."/>
            <person name="Wang H."/>
            <person name="Li S."/>
            <person name="Jiang F."/>
            <person name="Yin L."/>
            <person name="Zhang G."/>
            <person name="Qian W."/>
            <person name="Fan W."/>
        </authorList>
    </citation>
    <scope>NUCLEOTIDE SEQUENCE [LARGE SCALE GENOMIC DNA]</scope>
    <source>
        <strain evidence="10">SZHN2017</strain>
        <tissue evidence="10">Muscle</tissue>
    </source>
</reference>
<keyword evidence="5" id="KW-0862">Zinc</keyword>
<evidence type="ECO:0000313" key="10">
    <source>
        <dbReference type="EMBL" id="PVD35069.1"/>
    </source>
</evidence>
<organism evidence="10 11">
    <name type="scientific">Pomacea canaliculata</name>
    <name type="common">Golden apple snail</name>
    <dbReference type="NCBI Taxonomy" id="400727"/>
    <lineage>
        <taxon>Eukaryota</taxon>
        <taxon>Metazoa</taxon>
        <taxon>Spiralia</taxon>
        <taxon>Lophotrochozoa</taxon>
        <taxon>Mollusca</taxon>
        <taxon>Gastropoda</taxon>
        <taxon>Caenogastropoda</taxon>
        <taxon>Architaenioglossa</taxon>
        <taxon>Ampullarioidea</taxon>
        <taxon>Ampullariidae</taxon>
        <taxon>Pomacea</taxon>
    </lineage>
</organism>
<evidence type="ECO:0000259" key="9">
    <source>
        <dbReference type="PROSITE" id="PS50157"/>
    </source>
</evidence>
<feature type="compositionally biased region" description="Basic and acidic residues" evidence="8">
    <location>
        <begin position="232"/>
        <end position="243"/>
    </location>
</feature>
<keyword evidence="2" id="KW-0479">Metal-binding</keyword>
<dbReference type="PANTHER" id="PTHR10032:SF272">
    <property type="entry name" value="OVO-LIKE ZINC FINGER 1A-RELATED"/>
    <property type="match status" value="1"/>
</dbReference>
<accession>A0A2T7PNS0</accession>
<keyword evidence="11" id="KW-1185">Reference proteome</keyword>
<feature type="compositionally biased region" description="Basic residues" evidence="8">
    <location>
        <begin position="433"/>
        <end position="443"/>
    </location>
</feature>
<dbReference type="GO" id="GO:0000978">
    <property type="term" value="F:RNA polymerase II cis-regulatory region sequence-specific DNA binding"/>
    <property type="evidence" value="ECO:0007669"/>
    <property type="project" value="TreeGrafter"/>
</dbReference>
<keyword evidence="3" id="KW-0677">Repeat</keyword>
<dbReference type="GO" id="GO:0005634">
    <property type="term" value="C:nucleus"/>
    <property type="evidence" value="ECO:0007669"/>
    <property type="project" value="UniProtKB-SubCell"/>
</dbReference>
<evidence type="ECO:0000313" key="11">
    <source>
        <dbReference type="Proteomes" id="UP000245119"/>
    </source>
</evidence>
<dbReference type="GO" id="GO:0009913">
    <property type="term" value="P:epidermal cell differentiation"/>
    <property type="evidence" value="ECO:0007669"/>
    <property type="project" value="TreeGrafter"/>
</dbReference>
<name>A0A2T7PNS0_POMCA</name>
<dbReference type="InterPro" id="IPR027756">
    <property type="entry name" value="Ovo-like"/>
</dbReference>
<feature type="compositionally biased region" description="Basic and acidic residues" evidence="8">
    <location>
        <begin position="488"/>
        <end position="498"/>
    </location>
</feature>
<evidence type="ECO:0000256" key="1">
    <source>
        <dbReference type="ARBA" id="ARBA00004123"/>
    </source>
</evidence>
<dbReference type="PANTHER" id="PTHR10032">
    <property type="entry name" value="ZINC FINGER PROTEIN WITH KRAB AND SCAN DOMAINS"/>
    <property type="match status" value="1"/>
</dbReference>
<keyword evidence="4 7" id="KW-0863">Zinc-finger</keyword>
<dbReference type="InterPro" id="IPR013087">
    <property type="entry name" value="Znf_C2H2_type"/>
</dbReference>
<dbReference type="AlphaFoldDB" id="A0A2T7PNS0"/>
<dbReference type="PROSITE" id="PS50157">
    <property type="entry name" value="ZINC_FINGER_C2H2_2"/>
    <property type="match status" value="1"/>
</dbReference>
<feature type="region of interest" description="Disordered" evidence="8">
    <location>
        <begin position="176"/>
        <end position="259"/>
    </location>
</feature>
<comment type="caution">
    <text evidence="10">The sequence shown here is derived from an EMBL/GenBank/DDBJ whole genome shotgun (WGS) entry which is preliminary data.</text>
</comment>
<dbReference type="Proteomes" id="UP000245119">
    <property type="component" value="Linkage Group LG3"/>
</dbReference>
<dbReference type="OrthoDB" id="6508643at2759"/>
<sequence>MPACNPDRVKRTEGGQEVWPHGRQLLYSSCRTEHAQWPQNSSFDKPSISHGASGAADDSAGLVIADTDLAQQVSAALPNKSSAAGISGSTFSVENLLKTDKKPQKGLDARRQRTQYNWPAYKPPHDLLTLTTDPPFVTPNLQGYQTQFSPAALPSSHPMANSCFLPARPSQIQFTSEHQGHVIASSGTSSPCSPPQTPVDNHQQRRVSSVAPTVDPEDAAVRTSRHTVLLEGKGHADGEKSEGHDEDGEEKEAKGQDITMKIENDKTTQNSSLLKPDEALDHLSHVISTYAPNVNLCPSLVKTVSSVKDGFVGVINSGLGIVNPNYTRSFIPPSDSNKPYACPITPCTKTCAQRVTLENHLEKIHGIKTPYEKKERRPKVYVCELCQTTYHTRHEVVEHTKTNHPNDPCLQRLHDRRHFGAEEGSGSSQNQPKARRRTGRQRKMWPDTHEVFARNVDSGDHLQLIHEMKNLDVKLSKNCNNYLLHSPRGGEAHQDHPPRRTLPAEAARSTPFWRRGRLEPKSHLRPDRQKKKKERSLDGPAD</sequence>
<feature type="domain" description="C2H2-type" evidence="9">
    <location>
        <begin position="340"/>
        <end position="370"/>
    </location>
</feature>
<dbReference type="GO" id="GO:0000981">
    <property type="term" value="F:DNA-binding transcription factor activity, RNA polymerase II-specific"/>
    <property type="evidence" value="ECO:0007669"/>
    <property type="project" value="TreeGrafter"/>
</dbReference>
<keyword evidence="6" id="KW-0539">Nucleus</keyword>
<comment type="subcellular location">
    <subcellularLocation>
        <location evidence="1">Nucleus</location>
    </subcellularLocation>
</comment>
<protein>
    <recommendedName>
        <fullName evidence="9">C2H2-type domain-containing protein</fullName>
    </recommendedName>
</protein>
<dbReference type="PROSITE" id="PS00028">
    <property type="entry name" value="ZINC_FINGER_C2H2_1"/>
    <property type="match status" value="2"/>
</dbReference>
<evidence type="ECO:0000256" key="2">
    <source>
        <dbReference type="ARBA" id="ARBA00022723"/>
    </source>
</evidence>
<feature type="region of interest" description="Disordered" evidence="8">
    <location>
        <begin position="36"/>
        <end position="55"/>
    </location>
</feature>
<feature type="compositionally biased region" description="Basic and acidic residues" evidence="8">
    <location>
        <begin position="516"/>
        <end position="527"/>
    </location>
</feature>
<evidence type="ECO:0000256" key="5">
    <source>
        <dbReference type="ARBA" id="ARBA00022833"/>
    </source>
</evidence>